<evidence type="ECO:0000313" key="2">
    <source>
        <dbReference type="Proteomes" id="UP001500420"/>
    </source>
</evidence>
<organism evidence="1 2">
    <name type="scientific">Natronoarchaeum mannanilyticum</name>
    <dbReference type="NCBI Taxonomy" id="926360"/>
    <lineage>
        <taxon>Archaea</taxon>
        <taxon>Methanobacteriati</taxon>
        <taxon>Methanobacteriota</taxon>
        <taxon>Stenosarchaea group</taxon>
        <taxon>Halobacteria</taxon>
        <taxon>Halobacteriales</taxon>
        <taxon>Natronoarchaeaceae</taxon>
    </lineage>
</organism>
<proteinExistence type="predicted"/>
<protein>
    <submittedName>
        <fullName evidence="1">Uncharacterized protein</fullName>
    </submittedName>
</protein>
<reference evidence="1 2" key="1">
    <citation type="journal article" date="2019" name="Int. J. Syst. Evol. Microbiol.">
        <title>The Global Catalogue of Microorganisms (GCM) 10K type strain sequencing project: providing services to taxonomists for standard genome sequencing and annotation.</title>
        <authorList>
            <consortium name="The Broad Institute Genomics Platform"/>
            <consortium name="The Broad Institute Genome Sequencing Center for Infectious Disease"/>
            <person name="Wu L."/>
            <person name="Ma J."/>
        </authorList>
    </citation>
    <scope>NUCLEOTIDE SEQUENCE [LARGE SCALE GENOMIC DNA]</scope>
    <source>
        <strain evidence="1 2">JCM 16328</strain>
    </source>
</reference>
<dbReference type="Pfam" id="PF23956">
    <property type="entry name" value="DUF7285"/>
    <property type="match status" value="1"/>
</dbReference>
<dbReference type="RefSeq" id="WP_343772067.1">
    <property type="nucleotide sequence ID" value="NZ_BAAADV010000001.1"/>
</dbReference>
<keyword evidence="2" id="KW-1185">Reference proteome</keyword>
<dbReference type="EMBL" id="BAAADV010000001">
    <property type="protein sequence ID" value="GAA0662122.1"/>
    <property type="molecule type" value="Genomic_DNA"/>
</dbReference>
<name>A0AAV3T5Z4_9EURY</name>
<sequence length="131" mass="13616">MRGTRGAVLPIPALLAAAVVCLGLSLYATTLHERTPGQERSVIRPATADALEAASGSGIVEPARLDDALATIPGGYEANLTVRAEGERWSAGPAPPSEASADDPQTAIRVVTVRVGQGQFRPGEFEVVLWS</sequence>
<gene>
    <name evidence="1" type="ORF">GCM10009020_03160</name>
</gene>
<dbReference type="InterPro" id="IPR055709">
    <property type="entry name" value="DUF7285"/>
</dbReference>
<accession>A0AAV3T5Z4</accession>
<dbReference type="AlphaFoldDB" id="A0AAV3T5Z4"/>
<evidence type="ECO:0000313" key="1">
    <source>
        <dbReference type="EMBL" id="GAA0662122.1"/>
    </source>
</evidence>
<comment type="caution">
    <text evidence="1">The sequence shown here is derived from an EMBL/GenBank/DDBJ whole genome shotgun (WGS) entry which is preliminary data.</text>
</comment>
<dbReference type="Proteomes" id="UP001500420">
    <property type="component" value="Unassembled WGS sequence"/>
</dbReference>